<organism evidence="1 2">
    <name type="scientific">Pisolithus microcarpus 441</name>
    <dbReference type="NCBI Taxonomy" id="765257"/>
    <lineage>
        <taxon>Eukaryota</taxon>
        <taxon>Fungi</taxon>
        <taxon>Dikarya</taxon>
        <taxon>Basidiomycota</taxon>
        <taxon>Agaricomycotina</taxon>
        <taxon>Agaricomycetes</taxon>
        <taxon>Agaricomycetidae</taxon>
        <taxon>Boletales</taxon>
        <taxon>Sclerodermatineae</taxon>
        <taxon>Pisolithaceae</taxon>
        <taxon>Pisolithus</taxon>
    </lineage>
</organism>
<evidence type="ECO:0000313" key="2">
    <source>
        <dbReference type="Proteomes" id="UP000054018"/>
    </source>
</evidence>
<reference evidence="2" key="2">
    <citation type="submission" date="2015-01" db="EMBL/GenBank/DDBJ databases">
        <title>Evolutionary Origins and Diversification of the Mycorrhizal Mutualists.</title>
        <authorList>
            <consortium name="DOE Joint Genome Institute"/>
            <consortium name="Mycorrhizal Genomics Consortium"/>
            <person name="Kohler A."/>
            <person name="Kuo A."/>
            <person name="Nagy L.G."/>
            <person name="Floudas D."/>
            <person name="Copeland A."/>
            <person name="Barry K.W."/>
            <person name="Cichocki N."/>
            <person name="Veneault-Fourrey C."/>
            <person name="LaButti K."/>
            <person name="Lindquist E.A."/>
            <person name="Lipzen A."/>
            <person name="Lundell T."/>
            <person name="Morin E."/>
            <person name="Murat C."/>
            <person name="Riley R."/>
            <person name="Ohm R."/>
            <person name="Sun H."/>
            <person name="Tunlid A."/>
            <person name="Henrissat B."/>
            <person name="Grigoriev I.V."/>
            <person name="Hibbett D.S."/>
            <person name="Martin F."/>
        </authorList>
    </citation>
    <scope>NUCLEOTIDE SEQUENCE [LARGE SCALE GENOMIC DNA]</scope>
    <source>
        <strain evidence="2">441</strain>
    </source>
</reference>
<evidence type="ECO:0000313" key="1">
    <source>
        <dbReference type="EMBL" id="KIK16221.1"/>
    </source>
</evidence>
<dbReference type="EMBL" id="KN833864">
    <property type="protein sequence ID" value="KIK16221.1"/>
    <property type="molecule type" value="Genomic_DNA"/>
</dbReference>
<name>A0A0C9YHN9_9AGAM</name>
<protein>
    <submittedName>
        <fullName evidence="1">Uncharacterized protein</fullName>
    </submittedName>
</protein>
<proteinExistence type="predicted"/>
<sequence length="69" mass="7256">MFLCHPGRSGGSTQLTCAVKSRVAALIPCRHDVALKIHIIKALGPVEHVRPSGTCTASIQGVKRGRPLG</sequence>
<dbReference type="Proteomes" id="UP000054018">
    <property type="component" value="Unassembled WGS sequence"/>
</dbReference>
<keyword evidence="2" id="KW-1185">Reference proteome</keyword>
<gene>
    <name evidence="1" type="ORF">PISMIDRAFT_686515</name>
</gene>
<dbReference type="AlphaFoldDB" id="A0A0C9YHN9"/>
<reference evidence="1 2" key="1">
    <citation type="submission" date="2014-04" db="EMBL/GenBank/DDBJ databases">
        <authorList>
            <consortium name="DOE Joint Genome Institute"/>
            <person name="Kuo A."/>
            <person name="Kohler A."/>
            <person name="Costa M.D."/>
            <person name="Nagy L.G."/>
            <person name="Floudas D."/>
            <person name="Copeland A."/>
            <person name="Barry K.W."/>
            <person name="Cichocki N."/>
            <person name="Veneault-Fourrey C."/>
            <person name="LaButti K."/>
            <person name="Lindquist E.A."/>
            <person name="Lipzen A."/>
            <person name="Lundell T."/>
            <person name="Morin E."/>
            <person name="Murat C."/>
            <person name="Sun H."/>
            <person name="Tunlid A."/>
            <person name="Henrissat B."/>
            <person name="Grigoriev I.V."/>
            <person name="Hibbett D.S."/>
            <person name="Martin F."/>
            <person name="Nordberg H.P."/>
            <person name="Cantor M.N."/>
            <person name="Hua S.X."/>
        </authorList>
    </citation>
    <scope>NUCLEOTIDE SEQUENCE [LARGE SCALE GENOMIC DNA]</scope>
    <source>
        <strain evidence="1 2">441</strain>
    </source>
</reference>
<accession>A0A0C9YHN9</accession>
<dbReference type="HOGENOM" id="CLU_2776881_0_0_1"/>